<name>A0A0L7QYF1_9HYME</name>
<evidence type="ECO:0000313" key="1">
    <source>
        <dbReference type="EMBL" id="KOC63576.1"/>
    </source>
</evidence>
<keyword evidence="1" id="KW-0808">Transferase</keyword>
<gene>
    <name evidence="1" type="ORF">WH47_03078</name>
</gene>
<protein>
    <submittedName>
        <fullName evidence="1">Histone-lysine N-methyltransferase SETMAR</fullName>
    </submittedName>
</protein>
<dbReference type="AlphaFoldDB" id="A0A0L7QYF1"/>
<sequence>MDNCVPHKLSDNEHLPYSSDLSPTNYHLFKYFDHFIKEKAFRNERDVDFVNSRRHNCFCGCIDYNGSYFE</sequence>
<dbReference type="Gene3D" id="3.30.420.10">
    <property type="entry name" value="Ribonuclease H-like superfamily/Ribonuclease H"/>
    <property type="match status" value="1"/>
</dbReference>
<dbReference type="GO" id="GO:0003676">
    <property type="term" value="F:nucleic acid binding"/>
    <property type="evidence" value="ECO:0007669"/>
    <property type="project" value="InterPro"/>
</dbReference>
<evidence type="ECO:0000313" key="2">
    <source>
        <dbReference type="Proteomes" id="UP000053825"/>
    </source>
</evidence>
<organism evidence="1 2">
    <name type="scientific">Habropoda laboriosa</name>
    <dbReference type="NCBI Taxonomy" id="597456"/>
    <lineage>
        <taxon>Eukaryota</taxon>
        <taxon>Metazoa</taxon>
        <taxon>Ecdysozoa</taxon>
        <taxon>Arthropoda</taxon>
        <taxon>Hexapoda</taxon>
        <taxon>Insecta</taxon>
        <taxon>Pterygota</taxon>
        <taxon>Neoptera</taxon>
        <taxon>Endopterygota</taxon>
        <taxon>Hymenoptera</taxon>
        <taxon>Apocrita</taxon>
        <taxon>Aculeata</taxon>
        <taxon>Apoidea</taxon>
        <taxon>Anthophila</taxon>
        <taxon>Apidae</taxon>
        <taxon>Habropoda</taxon>
    </lineage>
</organism>
<reference evidence="1 2" key="1">
    <citation type="submission" date="2015-07" db="EMBL/GenBank/DDBJ databases">
        <title>The genome of Habropoda laboriosa.</title>
        <authorList>
            <person name="Pan H."/>
            <person name="Kapheim K."/>
        </authorList>
    </citation>
    <scope>NUCLEOTIDE SEQUENCE [LARGE SCALE GENOMIC DNA]</scope>
    <source>
        <strain evidence="1">0110345459</strain>
    </source>
</reference>
<proteinExistence type="predicted"/>
<keyword evidence="2" id="KW-1185">Reference proteome</keyword>
<dbReference type="GO" id="GO:0008168">
    <property type="term" value="F:methyltransferase activity"/>
    <property type="evidence" value="ECO:0007669"/>
    <property type="project" value="UniProtKB-KW"/>
</dbReference>
<dbReference type="InterPro" id="IPR036397">
    <property type="entry name" value="RNaseH_sf"/>
</dbReference>
<dbReference type="EMBL" id="KQ414693">
    <property type="protein sequence ID" value="KOC63576.1"/>
    <property type="molecule type" value="Genomic_DNA"/>
</dbReference>
<dbReference type="Proteomes" id="UP000053825">
    <property type="component" value="Unassembled WGS sequence"/>
</dbReference>
<accession>A0A0L7QYF1</accession>
<dbReference type="GO" id="GO:0032259">
    <property type="term" value="P:methylation"/>
    <property type="evidence" value="ECO:0007669"/>
    <property type="project" value="UniProtKB-KW"/>
</dbReference>
<keyword evidence="1" id="KW-0489">Methyltransferase</keyword>
<dbReference type="STRING" id="597456.A0A0L7QYF1"/>